<organism evidence="1 2">
    <name type="scientific">Hyunsoonleella pacifica</name>
    <dbReference type="NCBI Taxonomy" id="1080224"/>
    <lineage>
        <taxon>Bacteria</taxon>
        <taxon>Pseudomonadati</taxon>
        <taxon>Bacteroidota</taxon>
        <taxon>Flavobacteriia</taxon>
        <taxon>Flavobacteriales</taxon>
        <taxon>Flavobacteriaceae</taxon>
    </lineage>
</organism>
<gene>
    <name evidence="1" type="ORF">EYD46_06125</name>
</gene>
<keyword evidence="2" id="KW-1185">Reference proteome</keyword>
<evidence type="ECO:0000313" key="2">
    <source>
        <dbReference type="Proteomes" id="UP000292372"/>
    </source>
</evidence>
<accession>A0A4Q9FR88</accession>
<proteinExistence type="predicted"/>
<comment type="caution">
    <text evidence="1">The sequence shown here is derived from an EMBL/GenBank/DDBJ whole genome shotgun (WGS) entry which is preliminary data.</text>
</comment>
<dbReference type="OrthoDB" id="1356084at2"/>
<name>A0A4Q9FR88_9FLAO</name>
<evidence type="ECO:0000313" key="1">
    <source>
        <dbReference type="EMBL" id="TBN17884.1"/>
    </source>
</evidence>
<dbReference type="RefSeq" id="WP_130936174.1">
    <property type="nucleotide sequence ID" value="NZ_BMEE01000001.1"/>
</dbReference>
<protein>
    <submittedName>
        <fullName evidence="1">Uncharacterized protein</fullName>
    </submittedName>
</protein>
<reference evidence="1 2" key="1">
    <citation type="journal article" date="2015" name="Int. J. Syst. Evol. Microbiol.">
        <title>Hyunsoonleella pacifica sp. nov., isolated from seawater of South Pacific Gyre.</title>
        <authorList>
            <person name="Gao X."/>
            <person name="Zhang Z."/>
            <person name="Dai X."/>
            <person name="Zhang X.H."/>
        </authorList>
    </citation>
    <scope>NUCLEOTIDE SEQUENCE [LARGE SCALE GENOMIC DNA]</scope>
    <source>
        <strain evidence="1 2">SW033</strain>
    </source>
</reference>
<dbReference type="Proteomes" id="UP000292372">
    <property type="component" value="Unassembled WGS sequence"/>
</dbReference>
<dbReference type="EMBL" id="SIRS01000002">
    <property type="protein sequence ID" value="TBN17884.1"/>
    <property type="molecule type" value="Genomic_DNA"/>
</dbReference>
<sequence length="218" mass="25335">MKYYNLSLDQDYIGKYSQVDTHGLDTEAYIQEINRAGLRDINGLMEFDLEQGANFTDILSHGGIFFSTGLLISESFKDFLSQFNLFDHKFYSGKLNLNDSVENIYWLKFDTSDDNLEMIDFKRSTFYKEKFMDDLGEITIDNALDFNRKIKEINEIDDMIVICPKKIVLKELFLEKGYDMIALPRIITDVLVSQTIKNAMEKESFKGILCEENIIVTE</sequence>
<dbReference type="AlphaFoldDB" id="A0A4Q9FR88"/>